<dbReference type="SUPFAM" id="SSF46785">
    <property type="entry name" value="Winged helix' DNA-binding domain"/>
    <property type="match status" value="1"/>
</dbReference>
<dbReference type="PANTHER" id="PTHR43537">
    <property type="entry name" value="TRANSCRIPTIONAL REGULATOR, GNTR FAMILY"/>
    <property type="match status" value="1"/>
</dbReference>
<dbReference type="InterPro" id="IPR000524">
    <property type="entry name" value="Tscrpt_reg_HTH_GntR"/>
</dbReference>
<comment type="caution">
    <text evidence="5">The sequence shown here is derived from an EMBL/GenBank/DDBJ whole genome shotgun (WGS) entry which is preliminary data.</text>
</comment>
<evidence type="ECO:0000313" key="6">
    <source>
        <dbReference type="Proteomes" id="UP000239504"/>
    </source>
</evidence>
<evidence type="ECO:0000259" key="4">
    <source>
        <dbReference type="PROSITE" id="PS50949"/>
    </source>
</evidence>
<proteinExistence type="predicted"/>
<dbReference type="InterPro" id="IPR011711">
    <property type="entry name" value="GntR_C"/>
</dbReference>
<dbReference type="Pfam" id="PF00392">
    <property type="entry name" value="GntR"/>
    <property type="match status" value="1"/>
</dbReference>
<dbReference type="EMBL" id="PJCH01000006">
    <property type="protein sequence ID" value="PQA87624.1"/>
    <property type="molecule type" value="Genomic_DNA"/>
</dbReference>
<evidence type="ECO:0000256" key="1">
    <source>
        <dbReference type="ARBA" id="ARBA00023015"/>
    </source>
</evidence>
<dbReference type="InterPro" id="IPR008920">
    <property type="entry name" value="TF_FadR/GntR_C"/>
</dbReference>
<evidence type="ECO:0000256" key="2">
    <source>
        <dbReference type="ARBA" id="ARBA00023125"/>
    </source>
</evidence>
<dbReference type="GO" id="GO:0003677">
    <property type="term" value="F:DNA binding"/>
    <property type="evidence" value="ECO:0007669"/>
    <property type="project" value="UniProtKB-KW"/>
</dbReference>
<dbReference type="Pfam" id="PF07729">
    <property type="entry name" value="FCD"/>
    <property type="match status" value="1"/>
</dbReference>
<feature type="domain" description="HTH gntR-type" evidence="4">
    <location>
        <begin position="4"/>
        <end position="71"/>
    </location>
</feature>
<dbReference type="CDD" id="cd07377">
    <property type="entry name" value="WHTH_GntR"/>
    <property type="match status" value="1"/>
</dbReference>
<name>A0A2S7K537_9PROT</name>
<keyword evidence="6" id="KW-1185">Reference proteome</keyword>
<organism evidence="5 6">
    <name type="scientific">Hyphococcus luteus</name>
    <dbReference type="NCBI Taxonomy" id="2058213"/>
    <lineage>
        <taxon>Bacteria</taxon>
        <taxon>Pseudomonadati</taxon>
        <taxon>Pseudomonadota</taxon>
        <taxon>Alphaproteobacteria</taxon>
        <taxon>Parvularculales</taxon>
        <taxon>Parvularculaceae</taxon>
        <taxon>Hyphococcus</taxon>
    </lineage>
</organism>
<gene>
    <name evidence="5" type="ORF">CW354_11145</name>
</gene>
<accession>A0A2S7K537</accession>
<dbReference type="InterPro" id="IPR036388">
    <property type="entry name" value="WH-like_DNA-bd_sf"/>
</dbReference>
<dbReference type="SMART" id="SM00345">
    <property type="entry name" value="HTH_GNTR"/>
    <property type="match status" value="1"/>
</dbReference>
<dbReference type="RefSeq" id="WP_104830162.1">
    <property type="nucleotide sequence ID" value="NZ_PJCH01000006.1"/>
</dbReference>
<dbReference type="SUPFAM" id="SSF48008">
    <property type="entry name" value="GntR ligand-binding domain-like"/>
    <property type="match status" value="1"/>
</dbReference>
<evidence type="ECO:0000256" key="3">
    <source>
        <dbReference type="ARBA" id="ARBA00023163"/>
    </source>
</evidence>
<dbReference type="OrthoDB" id="9789310at2"/>
<protein>
    <submittedName>
        <fullName evidence="5">GntR family transcriptional regulator</fullName>
    </submittedName>
</protein>
<dbReference type="Gene3D" id="1.20.120.530">
    <property type="entry name" value="GntR ligand-binding domain-like"/>
    <property type="match status" value="1"/>
</dbReference>
<dbReference type="Proteomes" id="UP000239504">
    <property type="component" value="Unassembled WGS sequence"/>
</dbReference>
<evidence type="ECO:0000313" key="5">
    <source>
        <dbReference type="EMBL" id="PQA87624.1"/>
    </source>
</evidence>
<keyword evidence="1" id="KW-0805">Transcription regulation</keyword>
<dbReference type="Gene3D" id="1.10.10.10">
    <property type="entry name" value="Winged helix-like DNA-binding domain superfamily/Winged helix DNA-binding domain"/>
    <property type="match status" value="1"/>
</dbReference>
<sequence>MTAKTSPNKIVDTLRSMIIRGALAPGEHLGQAELAKRFGMSKVPVREALKQLAAEDLLQHDHNRGYFVSKLSLDEAKQLYRLRRWIEAELLAGVRWPTDEELKDFRRGFEELDRLADMRDRLGWAAALEQLRRSIFELSPEKVLLREALRLWSLTDRYRAVLPGDKSGSPERALVDALERRDRSALLSKYHADRDRVENLLISVLGDASADTAMR</sequence>
<dbReference type="GO" id="GO:0003700">
    <property type="term" value="F:DNA-binding transcription factor activity"/>
    <property type="evidence" value="ECO:0007669"/>
    <property type="project" value="InterPro"/>
</dbReference>
<dbReference type="PROSITE" id="PS50949">
    <property type="entry name" value="HTH_GNTR"/>
    <property type="match status" value="1"/>
</dbReference>
<keyword evidence="2" id="KW-0238">DNA-binding</keyword>
<dbReference type="PANTHER" id="PTHR43537:SF45">
    <property type="entry name" value="GNTR FAMILY REGULATORY PROTEIN"/>
    <property type="match status" value="1"/>
</dbReference>
<dbReference type="InterPro" id="IPR036390">
    <property type="entry name" value="WH_DNA-bd_sf"/>
</dbReference>
<reference evidence="5 6" key="1">
    <citation type="submission" date="2017-12" db="EMBL/GenBank/DDBJ databases">
        <authorList>
            <person name="Hurst M.R.H."/>
        </authorList>
    </citation>
    <scope>NUCLEOTIDE SEQUENCE [LARGE SCALE GENOMIC DNA]</scope>
    <source>
        <strain evidence="5 6">SY-3-19</strain>
    </source>
</reference>
<dbReference type="AlphaFoldDB" id="A0A2S7K537"/>
<keyword evidence="3" id="KW-0804">Transcription</keyword>